<keyword evidence="3 6" id="KW-0346">Stress response</keyword>
<name>A0A0G0KWS7_9BACT</name>
<dbReference type="PANTHER" id="PTHR34824">
    <property type="entry name" value="HEAT-INDUCIBLE TRANSCRIPTION REPRESSOR HRCA"/>
    <property type="match status" value="1"/>
</dbReference>
<dbReference type="Gene3D" id="3.30.450.40">
    <property type="match status" value="1"/>
</dbReference>
<reference evidence="6 7" key="1">
    <citation type="journal article" date="2015" name="Nature">
        <title>rRNA introns, odd ribosomes, and small enigmatic genomes across a large radiation of phyla.</title>
        <authorList>
            <person name="Brown C.T."/>
            <person name="Hug L.A."/>
            <person name="Thomas B.C."/>
            <person name="Sharon I."/>
            <person name="Castelle C.J."/>
            <person name="Singh A."/>
            <person name="Wilkins M.J."/>
            <person name="Williams K.H."/>
            <person name="Banfield J.F."/>
        </authorList>
    </citation>
    <scope>NUCLEOTIDE SEQUENCE [LARGE SCALE GENOMIC DNA]</scope>
</reference>
<dbReference type="InterPro" id="IPR029016">
    <property type="entry name" value="GAF-like_dom_sf"/>
</dbReference>
<keyword evidence="2" id="KW-0805">Transcription regulation</keyword>
<keyword evidence="4" id="KW-0804">Transcription</keyword>
<dbReference type="AlphaFoldDB" id="A0A0G0KWS7"/>
<evidence type="ECO:0000313" key="6">
    <source>
        <dbReference type="EMBL" id="KKQ44981.1"/>
    </source>
</evidence>
<dbReference type="SUPFAM" id="SSF55781">
    <property type="entry name" value="GAF domain-like"/>
    <property type="match status" value="1"/>
</dbReference>
<dbReference type="EMBL" id="LBTR01000019">
    <property type="protein sequence ID" value="KKQ44981.1"/>
    <property type="molecule type" value="Genomic_DNA"/>
</dbReference>
<gene>
    <name evidence="6" type="ORF">US62_C0019G0013</name>
</gene>
<evidence type="ECO:0000256" key="1">
    <source>
        <dbReference type="ARBA" id="ARBA00022491"/>
    </source>
</evidence>
<evidence type="ECO:0000256" key="4">
    <source>
        <dbReference type="ARBA" id="ARBA00023163"/>
    </source>
</evidence>
<dbReference type="PANTHER" id="PTHR34824:SF1">
    <property type="entry name" value="HEAT-INDUCIBLE TRANSCRIPTION REPRESSOR HRCA"/>
    <property type="match status" value="1"/>
</dbReference>
<proteinExistence type="predicted"/>
<dbReference type="InterPro" id="IPR036390">
    <property type="entry name" value="WH_DNA-bd_sf"/>
</dbReference>
<sequence>MSDALTARQTKLLKCLIDEYLRTAEPVGSESLDKKYNLEVSPATIRNEMVDLTKKGYLRQPHTSAGRIPTPKAMKFYIDQLMEEKQMSVTEEVKTKEDISRVKSDISRLMDEATRTLAQTTKSLAVGTVDDFGTWQAGFSNIFHQPEYVDDYNMSVSLISLLDEARRIHELFFERMTGLSPIEVIFGEDLGWSGFNYISIVGTRFKLGNRECALGVLGSERLEYPRIIPTLRYFRTLMQEFGNY</sequence>
<dbReference type="Pfam" id="PF01628">
    <property type="entry name" value="HrcA"/>
    <property type="match status" value="1"/>
</dbReference>
<dbReference type="Proteomes" id="UP000034603">
    <property type="component" value="Unassembled WGS sequence"/>
</dbReference>
<comment type="caution">
    <text evidence="6">The sequence shown here is derived from an EMBL/GenBank/DDBJ whole genome shotgun (WGS) entry which is preliminary data.</text>
</comment>
<dbReference type="InterPro" id="IPR021153">
    <property type="entry name" value="HrcA_C"/>
</dbReference>
<dbReference type="SUPFAM" id="SSF46785">
    <property type="entry name" value="Winged helix' DNA-binding domain"/>
    <property type="match status" value="1"/>
</dbReference>
<organism evidence="6 7">
    <name type="scientific">Candidatus Woesebacteria bacterium GW2011_GWA1_37_8</name>
    <dbReference type="NCBI Taxonomy" id="1618546"/>
    <lineage>
        <taxon>Bacteria</taxon>
        <taxon>Candidatus Woeseibacteriota</taxon>
    </lineage>
</organism>
<dbReference type="GO" id="GO:0003677">
    <property type="term" value="F:DNA binding"/>
    <property type="evidence" value="ECO:0007669"/>
    <property type="project" value="InterPro"/>
</dbReference>
<protein>
    <submittedName>
        <fullName evidence="6">Transcriptional regulator of heat shock protein</fullName>
    </submittedName>
</protein>
<dbReference type="GO" id="GO:0045892">
    <property type="term" value="P:negative regulation of DNA-templated transcription"/>
    <property type="evidence" value="ECO:0007669"/>
    <property type="project" value="TreeGrafter"/>
</dbReference>
<accession>A0A0G0KWS7</accession>
<evidence type="ECO:0000256" key="3">
    <source>
        <dbReference type="ARBA" id="ARBA00023016"/>
    </source>
</evidence>
<dbReference type="Gene3D" id="1.10.10.10">
    <property type="entry name" value="Winged helix-like DNA-binding domain superfamily/Winged helix DNA-binding domain"/>
    <property type="match status" value="1"/>
</dbReference>
<dbReference type="InterPro" id="IPR036388">
    <property type="entry name" value="WH-like_DNA-bd_sf"/>
</dbReference>
<evidence type="ECO:0000259" key="5">
    <source>
        <dbReference type="Pfam" id="PF01628"/>
    </source>
</evidence>
<evidence type="ECO:0000256" key="2">
    <source>
        <dbReference type="ARBA" id="ARBA00023015"/>
    </source>
</evidence>
<evidence type="ECO:0000313" key="7">
    <source>
        <dbReference type="Proteomes" id="UP000034603"/>
    </source>
</evidence>
<keyword evidence="1" id="KW-0678">Repressor</keyword>
<dbReference type="PATRIC" id="fig|1618546.3.peg.555"/>
<feature type="domain" description="Heat-inducible transcription repressor HrcA C-terminal" evidence="5">
    <location>
        <begin position="77"/>
        <end position="228"/>
    </location>
</feature>
<dbReference type="InterPro" id="IPR002571">
    <property type="entry name" value="HrcA"/>
</dbReference>